<dbReference type="RefSeq" id="XP_009788505.1">
    <property type="nucleotide sequence ID" value="XM_009790203.1"/>
</dbReference>
<organism evidence="1 2">
    <name type="scientific">Nicotiana sylvestris</name>
    <name type="common">Wood tobacco</name>
    <name type="synonym">South American tobacco</name>
    <dbReference type="NCBI Taxonomy" id="4096"/>
    <lineage>
        <taxon>Eukaryota</taxon>
        <taxon>Viridiplantae</taxon>
        <taxon>Streptophyta</taxon>
        <taxon>Embryophyta</taxon>
        <taxon>Tracheophyta</taxon>
        <taxon>Spermatophyta</taxon>
        <taxon>Magnoliopsida</taxon>
        <taxon>eudicotyledons</taxon>
        <taxon>Gunneridae</taxon>
        <taxon>Pentapetalae</taxon>
        <taxon>asterids</taxon>
        <taxon>lamiids</taxon>
        <taxon>Solanales</taxon>
        <taxon>Solanaceae</taxon>
        <taxon>Nicotianoideae</taxon>
        <taxon>Nicotianeae</taxon>
        <taxon>Nicotiana</taxon>
    </lineage>
</organism>
<name>A0A1U7XPU0_NICSY</name>
<keyword evidence="1" id="KW-1185">Reference proteome</keyword>
<protein>
    <submittedName>
        <fullName evidence="2">Uncharacterized protein LOC104236306</fullName>
    </submittedName>
</protein>
<reference evidence="2" key="2">
    <citation type="submission" date="2025-08" db="UniProtKB">
        <authorList>
            <consortium name="RefSeq"/>
        </authorList>
    </citation>
    <scope>IDENTIFICATION</scope>
    <source>
        <tissue evidence="2">Leaf</tissue>
    </source>
</reference>
<accession>A0A1U7XPU0</accession>
<dbReference type="eggNOG" id="KOG0017">
    <property type="taxonomic scope" value="Eukaryota"/>
</dbReference>
<evidence type="ECO:0000313" key="1">
    <source>
        <dbReference type="Proteomes" id="UP000189701"/>
    </source>
</evidence>
<dbReference type="Proteomes" id="UP000189701">
    <property type="component" value="Unplaced"/>
</dbReference>
<evidence type="ECO:0000313" key="2">
    <source>
        <dbReference type="RefSeq" id="XP_009788505.1"/>
    </source>
</evidence>
<proteinExistence type="predicted"/>
<gene>
    <name evidence="2" type="primary">LOC104236306</name>
</gene>
<reference evidence="1" key="1">
    <citation type="journal article" date="2013" name="Genome Biol.">
        <title>Reference genomes and transcriptomes of Nicotiana sylvestris and Nicotiana tomentosiformis.</title>
        <authorList>
            <person name="Sierro N."/>
            <person name="Battey J.N."/>
            <person name="Ouadi S."/>
            <person name="Bovet L."/>
            <person name="Goepfert S."/>
            <person name="Bakaher N."/>
            <person name="Peitsch M.C."/>
            <person name="Ivanov N.V."/>
        </authorList>
    </citation>
    <scope>NUCLEOTIDE SEQUENCE [LARGE SCALE GENOMIC DNA]</scope>
</reference>
<sequence>MAPYEALYMVRCRSLVGWFEPREVRLLGTNQVCDDLEKVKFIQEQLRTSQSSKKSYIDRKDRNVAYIVGEKVLLIVSPMKGMMRVCWFGPGKILEGVGTLDFILESYVIGVDQALTYV</sequence>
<dbReference type="AlphaFoldDB" id="A0A1U7XPU0"/>